<evidence type="ECO:0000313" key="2">
    <source>
        <dbReference type="Proteomes" id="UP000824469"/>
    </source>
</evidence>
<gene>
    <name evidence="1" type="ORF">KI387_001236</name>
</gene>
<name>A0AA38GVT2_TAXCH</name>
<reference evidence="1 2" key="1">
    <citation type="journal article" date="2021" name="Nat. Plants">
        <title>The Taxus genome provides insights into paclitaxel biosynthesis.</title>
        <authorList>
            <person name="Xiong X."/>
            <person name="Gou J."/>
            <person name="Liao Q."/>
            <person name="Li Y."/>
            <person name="Zhou Q."/>
            <person name="Bi G."/>
            <person name="Li C."/>
            <person name="Du R."/>
            <person name="Wang X."/>
            <person name="Sun T."/>
            <person name="Guo L."/>
            <person name="Liang H."/>
            <person name="Lu P."/>
            <person name="Wu Y."/>
            <person name="Zhang Z."/>
            <person name="Ro D.K."/>
            <person name="Shang Y."/>
            <person name="Huang S."/>
            <person name="Yan J."/>
        </authorList>
    </citation>
    <scope>NUCLEOTIDE SEQUENCE [LARGE SCALE GENOMIC DNA]</scope>
    <source>
        <strain evidence="1">Ta-2019</strain>
    </source>
</reference>
<evidence type="ECO:0000313" key="1">
    <source>
        <dbReference type="EMBL" id="KAH9329128.1"/>
    </source>
</evidence>
<dbReference type="AlphaFoldDB" id="A0AA38GVT2"/>
<comment type="caution">
    <text evidence="1">The sequence shown here is derived from an EMBL/GenBank/DDBJ whole genome shotgun (WGS) entry which is preliminary data.</text>
</comment>
<accession>A0AA38GVT2</accession>
<keyword evidence="2" id="KW-1185">Reference proteome</keyword>
<protein>
    <submittedName>
        <fullName evidence="1">Uncharacterized protein</fullName>
    </submittedName>
</protein>
<dbReference type="EMBL" id="JAHRHJ020000001">
    <property type="protein sequence ID" value="KAH9329128.1"/>
    <property type="molecule type" value="Genomic_DNA"/>
</dbReference>
<feature type="non-terminal residue" evidence="1">
    <location>
        <position position="1"/>
    </location>
</feature>
<sequence>EIEDGQYKDSIDKRILFLEKLEENRLQVVDRIKEHQLKVNKFFDKKAKAREFKVGDFILLWDKRREPKGSHGKFDSLWLGPFEIHEAC</sequence>
<feature type="non-terminal residue" evidence="1">
    <location>
        <position position="88"/>
    </location>
</feature>
<proteinExistence type="predicted"/>
<organism evidence="1 2">
    <name type="scientific">Taxus chinensis</name>
    <name type="common">Chinese yew</name>
    <name type="synonym">Taxus wallichiana var. chinensis</name>
    <dbReference type="NCBI Taxonomy" id="29808"/>
    <lineage>
        <taxon>Eukaryota</taxon>
        <taxon>Viridiplantae</taxon>
        <taxon>Streptophyta</taxon>
        <taxon>Embryophyta</taxon>
        <taxon>Tracheophyta</taxon>
        <taxon>Spermatophyta</taxon>
        <taxon>Pinopsida</taxon>
        <taxon>Pinidae</taxon>
        <taxon>Conifers II</taxon>
        <taxon>Cupressales</taxon>
        <taxon>Taxaceae</taxon>
        <taxon>Taxus</taxon>
    </lineage>
</organism>
<dbReference type="Proteomes" id="UP000824469">
    <property type="component" value="Unassembled WGS sequence"/>
</dbReference>